<dbReference type="Gene3D" id="1.25.40.10">
    <property type="entry name" value="Tetratricopeptide repeat domain"/>
    <property type="match status" value="1"/>
</dbReference>
<gene>
    <name evidence="1" type="ORF">AWC38_SpisGene23499</name>
</gene>
<keyword evidence="2" id="KW-1185">Reference proteome</keyword>
<evidence type="ECO:0000313" key="1">
    <source>
        <dbReference type="EMBL" id="PFX12526.1"/>
    </source>
</evidence>
<dbReference type="SUPFAM" id="SSF48452">
    <property type="entry name" value="TPR-like"/>
    <property type="match status" value="1"/>
</dbReference>
<dbReference type="AlphaFoldDB" id="A0A2B4R5U7"/>
<dbReference type="Proteomes" id="UP000225706">
    <property type="component" value="Unassembled WGS sequence"/>
</dbReference>
<dbReference type="EMBL" id="LSMT01001317">
    <property type="protein sequence ID" value="PFX12526.1"/>
    <property type="molecule type" value="Genomic_DNA"/>
</dbReference>
<accession>A0A2B4R5U7</accession>
<sequence>MSRLANNAELYWKKKTAAKSPYFHSTRTGTDYFEHFLRIYAQGRERKDEEIMEGSQTLLESFPQKCMYLEKCLHPKNYAQILDQLLDTFDSTIQPMQVVELLCLLGHECRKKDQKIYARLLSDKKDPRENKRKEKETQLVLDVSSASLGDLHPERAATLLLSGTLAKRDKQRDTATGQLTRCLGKHFMTAEALKALADLRFFLGGGTEEEDNLKICVAYFNAAIEMFYHLVEDGSKESILTLKNCATCNQKRGNFDESMNLFTKAEQVAERELKENHDWKVSIKTTWAILHDEMEKTDKAKEMMLEGLLIAKKLNLSIEKMGN</sequence>
<reference evidence="2" key="1">
    <citation type="journal article" date="2017" name="bioRxiv">
        <title>Comparative analysis of the genomes of Stylophora pistillata and Acropora digitifera provides evidence for extensive differences between species of corals.</title>
        <authorList>
            <person name="Voolstra C.R."/>
            <person name="Li Y."/>
            <person name="Liew Y.J."/>
            <person name="Baumgarten S."/>
            <person name="Zoccola D."/>
            <person name="Flot J.-F."/>
            <person name="Tambutte S."/>
            <person name="Allemand D."/>
            <person name="Aranda M."/>
        </authorList>
    </citation>
    <scope>NUCLEOTIDE SEQUENCE [LARGE SCALE GENOMIC DNA]</scope>
</reference>
<protein>
    <submittedName>
        <fullName evidence="1">Uncharacterized protein</fullName>
    </submittedName>
</protein>
<proteinExistence type="predicted"/>
<evidence type="ECO:0000313" key="2">
    <source>
        <dbReference type="Proteomes" id="UP000225706"/>
    </source>
</evidence>
<organism evidence="1 2">
    <name type="scientific">Stylophora pistillata</name>
    <name type="common">Smooth cauliflower coral</name>
    <dbReference type="NCBI Taxonomy" id="50429"/>
    <lineage>
        <taxon>Eukaryota</taxon>
        <taxon>Metazoa</taxon>
        <taxon>Cnidaria</taxon>
        <taxon>Anthozoa</taxon>
        <taxon>Hexacorallia</taxon>
        <taxon>Scleractinia</taxon>
        <taxon>Astrocoeniina</taxon>
        <taxon>Pocilloporidae</taxon>
        <taxon>Stylophora</taxon>
    </lineage>
</organism>
<dbReference type="InterPro" id="IPR011990">
    <property type="entry name" value="TPR-like_helical_dom_sf"/>
</dbReference>
<name>A0A2B4R5U7_STYPI</name>
<comment type="caution">
    <text evidence="1">The sequence shown here is derived from an EMBL/GenBank/DDBJ whole genome shotgun (WGS) entry which is preliminary data.</text>
</comment>
<dbReference type="OrthoDB" id="10457369at2759"/>